<dbReference type="GO" id="GO:0006281">
    <property type="term" value="P:DNA repair"/>
    <property type="evidence" value="ECO:0007669"/>
    <property type="project" value="InterPro"/>
</dbReference>
<accession>A0A9D1MBM7</accession>
<dbReference type="SUPFAM" id="SSF57884">
    <property type="entry name" value="Ada DNA repair protein, N-terminal domain (N-Ada 10)"/>
    <property type="match status" value="1"/>
</dbReference>
<evidence type="ECO:0000256" key="3">
    <source>
        <dbReference type="SAM" id="SignalP"/>
    </source>
</evidence>
<feature type="chain" id="PRO_5038481357" description="Ada DNA repair metal-binding domain-containing protein" evidence="3">
    <location>
        <begin position="22"/>
        <end position="168"/>
    </location>
</feature>
<name>A0A9D1MBM7_9FIRM</name>
<keyword evidence="1" id="KW-0010">Activator</keyword>
<dbReference type="GO" id="GO:0008168">
    <property type="term" value="F:methyltransferase activity"/>
    <property type="evidence" value="ECO:0007669"/>
    <property type="project" value="InterPro"/>
</dbReference>
<dbReference type="GO" id="GO:0003677">
    <property type="term" value="F:DNA binding"/>
    <property type="evidence" value="ECO:0007669"/>
    <property type="project" value="InterPro"/>
</dbReference>
<dbReference type="InterPro" id="IPR004026">
    <property type="entry name" value="Ada_DNA_repair_Zn-bd"/>
</dbReference>
<feature type="signal peptide" evidence="3">
    <location>
        <begin position="1"/>
        <end position="21"/>
    </location>
</feature>
<proteinExistence type="predicted"/>
<dbReference type="Pfam" id="PF02805">
    <property type="entry name" value="Ada_Zn_binding"/>
    <property type="match status" value="1"/>
</dbReference>
<evidence type="ECO:0000259" key="4">
    <source>
        <dbReference type="Pfam" id="PF02805"/>
    </source>
</evidence>
<evidence type="ECO:0000313" key="5">
    <source>
        <dbReference type="EMBL" id="HIU57251.1"/>
    </source>
</evidence>
<organism evidence="5 6">
    <name type="scientific">Candidatus Ornithomonoglobus merdipullorum</name>
    <dbReference type="NCBI Taxonomy" id="2840895"/>
    <lineage>
        <taxon>Bacteria</taxon>
        <taxon>Bacillati</taxon>
        <taxon>Bacillota</taxon>
        <taxon>Clostridia</taxon>
        <taxon>Candidatus Ornithomonoglobus</taxon>
    </lineage>
</organism>
<evidence type="ECO:0000313" key="6">
    <source>
        <dbReference type="Proteomes" id="UP000824109"/>
    </source>
</evidence>
<sequence>MFKKCAAVFAICLTLAGCGISQETYDQTATERDALATQVAELQTENDALTAQVAKLQNENNTLSSQNTALSSENAALSSENASLKAKPAAEPAPAAAEAAPASAAAASSESSSASTSTEQYTYIGNINSYKFHRKSCSTLPAEKNRVYYATRDEAINDGMVPCKRCNP</sequence>
<dbReference type="PROSITE" id="PS51257">
    <property type="entry name" value="PROKAR_LIPOPROTEIN"/>
    <property type="match status" value="1"/>
</dbReference>
<dbReference type="EMBL" id="DVNB01000055">
    <property type="protein sequence ID" value="HIU57251.1"/>
    <property type="molecule type" value="Genomic_DNA"/>
</dbReference>
<gene>
    <name evidence="5" type="ORF">IAA61_05505</name>
</gene>
<dbReference type="Gene3D" id="1.20.5.340">
    <property type="match status" value="1"/>
</dbReference>
<feature type="region of interest" description="Disordered" evidence="2">
    <location>
        <begin position="63"/>
        <end position="118"/>
    </location>
</feature>
<evidence type="ECO:0000256" key="2">
    <source>
        <dbReference type="SAM" id="MobiDB-lite"/>
    </source>
</evidence>
<dbReference type="GO" id="GO:0008270">
    <property type="term" value="F:zinc ion binding"/>
    <property type="evidence" value="ECO:0007669"/>
    <property type="project" value="InterPro"/>
</dbReference>
<dbReference type="GO" id="GO:0006355">
    <property type="term" value="P:regulation of DNA-templated transcription"/>
    <property type="evidence" value="ECO:0007669"/>
    <property type="project" value="InterPro"/>
</dbReference>
<dbReference type="Gene3D" id="3.40.10.10">
    <property type="entry name" value="DNA Methylphosphotriester Repair Domain"/>
    <property type="match status" value="1"/>
</dbReference>
<dbReference type="InterPro" id="IPR035451">
    <property type="entry name" value="Ada-like_dom_sf"/>
</dbReference>
<dbReference type="AlphaFoldDB" id="A0A9D1MBM7"/>
<feature type="compositionally biased region" description="Low complexity" evidence="2">
    <location>
        <begin position="69"/>
        <end position="118"/>
    </location>
</feature>
<evidence type="ECO:0000256" key="1">
    <source>
        <dbReference type="ARBA" id="ARBA00023159"/>
    </source>
</evidence>
<reference evidence="5" key="2">
    <citation type="journal article" date="2021" name="PeerJ">
        <title>Extensive microbial diversity within the chicken gut microbiome revealed by metagenomics and culture.</title>
        <authorList>
            <person name="Gilroy R."/>
            <person name="Ravi A."/>
            <person name="Getino M."/>
            <person name="Pursley I."/>
            <person name="Horton D.L."/>
            <person name="Alikhan N.F."/>
            <person name="Baker D."/>
            <person name="Gharbi K."/>
            <person name="Hall N."/>
            <person name="Watson M."/>
            <person name="Adriaenssens E.M."/>
            <person name="Foster-Nyarko E."/>
            <person name="Jarju S."/>
            <person name="Secka A."/>
            <person name="Antonio M."/>
            <person name="Oren A."/>
            <person name="Chaudhuri R.R."/>
            <person name="La Ragione R."/>
            <person name="Hildebrand F."/>
            <person name="Pallen M.J."/>
        </authorList>
    </citation>
    <scope>NUCLEOTIDE SEQUENCE</scope>
    <source>
        <strain evidence="5">USAMLcec3-3695</strain>
    </source>
</reference>
<comment type="caution">
    <text evidence="5">The sequence shown here is derived from an EMBL/GenBank/DDBJ whole genome shotgun (WGS) entry which is preliminary data.</text>
</comment>
<dbReference type="Proteomes" id="UP000824109">
    <property type="component" value="Unassembled WGS sequence"/>
</dbReference>
<keyword evidence="3" id="KW-0732">Signal</keyword>
<protein>
    <recommendedName>
        <fullName evidence="4">Ada DNA repair metal-binding domain-containing protein</fullName>
    </recommendedName>
</protein>
<reference evidence="5" key="1">
    <citation type="submission" date="2020-10" db="EMBL/GenBank/DDBJ databases">
        <authorList>
            <person name="Gilroy R."/>
        </authorList>
    </citation>
    <scope>NUCLEOTIDE SEQUENCE</scope>
    <source>
        <strain evidence="5">USAMLcec3-3695</strain>
    </source>
</reference>
<feature type="domain" description="Ada DNA repair metal-binding" evidence="4">
    <location>
        <begin position="123"/>
        <end position="168"/>
    </location>
</feature>